<feature type="transmembrane region" description="Helical" evidence="7">
    <location>
        <begin position="258"/>
        <end position="277"/>
    </location>
</feature>
<feature type="transmembrane region" description="Helical" evidence="7">
    <location>
        <begin position="93"/>
        <end position="111"/>
    </location>
</feature>
<dbReference type="InterPro" id="IPR036259">
    <property type="entry name" value="MFS_trans_sf"/>
</dbReference>
<dbReference type="Proteomes" id="UP000000466">
    <property type="component" value="Chromosome"/>
</dbReference>
<keyword evidence="4 7" id="KW-0812">Transmembrane</keyword>
<evidence type="ECO:0000256" key="7">
    <source>
        <dbReference type="SAM" id="Phobius"/>
    </source>
</evidence>
<name>K4KL73_SIMAS</name>
<comment type="subcellular location">
    <subcellularLocation>
        <location evidence="1">Cell membrane</location>
        <topology evidence="1">Multi-pass membrane protein</topology>
    </subcellularLocation>
</comment>
<accession>K4KL73</accession>
<dbReference type="SUPFAM" id="SSF103473">
    <property type="entry name" value="MFS general substrate transporter"/>
    <property type="match status" value="1"/>
</dbReference>
<feature type="transmembrane region" description="Helical" evidence="7">
    <location>
        <begin position="117"/>
        <end position="138"/>
    </location>
</feature>
<feature type="transmembrane region" description="Helical" evidence="7">
    <location>
        <begin position="26"/>
        <end position="49"/>
    </location>
</feature>
<dbReference type="InterPro" id="IPR020846">
    <property type="entry name" value="MFS_dom"/>
</dbReference>
<feature type="transmembrane region" description="Helical" evidence="7">
    <location>
        <begin position="222"/>
        <end position="243"/>
    </location>
</feature>
<keyword evidence="10" id="KW-1185">Reference proteome</keyword>
<evidence type="ECO:0000256" key="6">
    <source>
        <dbReference type="ARBA" id="ARBA00023136"/>
    </source>
</evidence>
<dbReference type="InterPro" id="IPR011701">
    <property type="entry name" value="MFS"/>
</dbReference>
<evidence type="ECO:0000256" key="1">
    <source>
        <dbReference type="ARBA" id="ARBA00004651"/>
    </source>
</evidence>
<gene>
    <name evidence="9" type="ordered locus">M5M_08965</name>
</gene>
<dbReference type="GO" id="GO:0022857">
    <property type="term" value="F:transmembrane transporter activity"/>
    <property type="evidence" value="ECO:0007669"/>
    <property type="project" value="InterPro"/>
</dbReference>
<dbReference type="InterPro" id="IPR050171">
    <property type="entry name" value="MFS_Transporters"/>
</dbReference>
<keyword evidence="3" id="KW-1003">Cell membrane</keyword>
<keyword evidence="2" id="KW-0813">Transport</keyword>
<sequence>MIVLLPPLIQLQVQNIPVTTPFERRAVLPLAALYVVRMLGLFMVLPVLSLYGESYRDASPVLLGVALGAYGLSQAVLQLPFGYLSDRFGRKPLILIGLLVFLAGSLVAAMTDSVWGLILGRFLQGCGAIAAVVMALVADVTAEENRTKAMALLGVSIGIAFAIAMVLGPLISGQWGLAGVFYATAALAAAGVLILLSLVVEPARLVVQGPLDWRSVLSDKELWLLNAGVFVLHFVLMAGFLAIPQMLEAAGVARVDHWQVYLPVMVLSFIAMIPFMVIGERKSWVKQVYLGAIALLLGAELLLAQARVASAVVAALFLFFMAFNLLEATLPSWVSKVAKPEVKGTATGVYSTWQFLGAFAGGSLGGLMITRAGLSSVFILCACLLVLWWLLALWHRQPARPQRIRINLGQANGEPGVQLLAALPGVKQVTLVAEDAVIYLQVDATRFDPDQLAAYDWALA</sequence>
<proteinExistence type="predicted"/>
<evidence type="ECO:0000256" key="2">
    <source>
        <dbReference type="ARBA" id="ARBA00022448"/>
    </source>
</evidence>
<dbReference type="Gene3D" id="3.30.70.100">
    <property type="match status" value="1"/>
</dbReference>
<dbReference type="PANTHER" id="PTHR23517:SF2">
    <property type="entry name" value="MULTIDRUG RESISTANCE PROTEIN MDTH"/>
    <property type="match status" value="1"/>
</dbReference>
<dbReference type="EMBL" id="CP003746">
    <property type="protein sequence ID" value="AFU98980.2"/>
    <property type="molecule type" value="Genomic_DNA"/>
</dbReference>
<reference evidence="9 10" key="1">
    <citation type="journal article" date="2013" name="Genome Announc.">
        <title>Complete genome sequence of Simiduia agarivorans SA1(T), a marine bacterium able to degrade a variety of polysaccharides.</title>
        <authorList>
            <person name="Lin S.Y."/>
            <person name="Shieh W.Y."/>
            <person name="Chen J.S."/>
            <person name="Tang S.L."/>
        </authorList>
    </citation>
    <scope>NUCLEOTIDE SEQUENCE [LARGE SCALE GENOMIC DNA]</scope>
    <source>
        <strain evidence="10">DSM 21679 / JCM 13881 / BCRC 17597 / SA1</strain>
    </source>
</reference>
<dbReference type="KEGG" id="saga:M5M_08965"/>
<feature type="transmembrane region" description="Helical" evidence="7">
    <location>
        <begin position="375"/>
        <end position="394"/>
    </location>
</feature>
<dbReference type="GO" id="GO:0005886">
    <property type="term" value="C:plasma membrane"/>
    <property type="evidence" value="ECO:0007669"/>
    <property type="project" value="UniProtKB-SubCell"/>
</dbReference>
<feature type="transmembrane region" description="Helical" evidence="7">
    <location>
        <begin position="61"/>
        <end position="81"/>
    </location>
</feature>
<dbReference type="AlphaFoldDB" id="K4KL73"/>
<dbReference type="Gene3D" id="1.20.1250.20">
    <property type="entry name" value="MFS general substrate transporter like domains"/>
    <property type="match status" value="1"/>
</dbReference>
<evidence type="ECO:0000313" key="9">
    <source>
        <dbReference type="EMBL" id="AFU98980.2"/>
    </source>
</evidence>
<feature type="transmembrane region" description="Helical" evidence="7">
    <location>
        <begin position="284"/>
        <end position="302"/>
    </location>
</feature>
<feature type="transmembrane region" description="Helical" evidence="7">
    <location>
        <begin position="308"/>
        <end position="326"/>
    </location>
</feature>
<dbReference type="CDD" id="cd17472">
    <property type="entry name" value="MFS_YajR_like"/>
    <property type="match status" value="1"/>
</dbReference>
<feature type="transmembrane region" description="Helical" evidence="7">
    <location>
        <begin position="347"/>
        <end position="369"/>
    </location>
</feature>
<organism evidence="9 10">
    <name type="scientific">Simiduia agarivorans (strain DSM 21679 / JCM 13881 / BCRC 17597 / SA1)</name>
    <dbReference type="NCBI Taxonomy" id="1117647"/>
    <lineage>
        <taxon>Bacteria</taxon>
        <taxon>Pseudomonadati</taxon>
        <taxon>Pseudomonadota</taxon>
        <taxon>Gammaproteobacteria</taxon>
        <taxon>Cellvibrionales</taxon>
        <taxon>Cellvibrionaceae</taxon>
        <taxon>Simiduia</taxon>
    </lineage>
</organism>
<evidence type="ECO:0000256" key="3">
    <source>
        <dbReference type="ARBA" id="ARBA00022475"/>
    </source>
</evidence>
<dbReference type="HOGENOM" id="CLU_001265_10_0_6"/>
<dbReference type="PROSITE" id="PS50850">
    <property type="entry name" value="MFS"/>
    <property type="match status" value="1"/>
</dbReference>
<evidence type="ECO:0000256" key="5">
    <source>
        <dbReference type="ARBA" id="ARBA00022989"/>
    </source>
</evidence>
<dbReference type="PANTHER" id="PTHR23517">
    <property type="entry name" value="RESISTANCE PROTEIN MDTM, PUTATIVE-RELATED-RELATED"/>
    <property type="match status" value="1"/>
</dbReference>
<feature type="domain" description="Major facilitator superfamily (MFS) profile" evidence="8">
    <location>
        <begin position="26"/>
        <end position="400"/>
    </location>
</feature>
<dbReference type="Pfam" id="PF07690">
    <property type="entry name" value="MFS_1"/>
    <property type="match status" value="1"/>
</dbReference>
<keyword evidence="5 7" id="KW-1133">Transmembrane helix</keyword>
<feature type="transmembrane region" description="Helical" evidence="7">
    <location>
        <begin position="177"/>
        <end position="201"/>
    </location>
</feature>
<evidence type="ECO:0000259" key="8">
    <source>
        <dbReference type="PROSITE" id="PS50850"/>
    </source>
</evidence>
<dbReference type="eggNOG" id="COG2814">
    <property type="taxonomic scope" value="Bacteria"/>
</dbReference>
<evidence type="ECO:0000256" key="4">
    <source>
        <dbReference type="ARBA" id="ARBA00022692"/>
    </source>
</evidence>
<evidence type="ECO:0000313" key="10">
    <source>
        <dbReference type="Proteomes" id="UP000000466"/>
    </source>
</evidence>
<dbReference type="STRING" id="1117647.M5M_08965"/>
<feature type="transmembrane region" description="Helical" evidence="7">
    <location>
        <begin position="150"/>
        <end position="171"/>
    </location>
</feature>
<protein>
    <submittedName>
        <fullName evidence="9">Arabinose efflux permease family protein</fullName>
    </submittedName>
</protein>
<keyword evidence="6 7" id="KW-0472">Membrane</keyword>